<dbReference type="GO" id="GO:0005829">
    <property type="term" value="C:cytosol"/>
    <property type="evidence" value="ECO:0007669"/>
    <property type="project" value="UniProtKB-ARBA"/>
</dbReference>
<evidence type="ECO:0000313" key="5">
    <source>
        <dbReference type="EMBL" id="RDL46042.1"/>
    </source>
</evidence>
<feature type="domain" description="NADH:flavin oxidoreductase/NADH oxidase N-terminal" evidence="4">
    <location>
        <begin position="7"/>
        <end position="333"/>
    </location>
</feature>
<evidence type="ECO:0000313" key="6">
    <source>
        <dbReference type="Proteomes" id="UP000254326"/>
    </source>
</evidence>
<dbReference type="Proteomes" id="UP000254326">
    <property type="component" value="Unassembled WGS sequence"/>
</dbReference>
<dbReference type="RefSeq" id="WP_115466628.1">
    <property type="nucleotide sequence ID" value="NZ_QKRA01000001.1"/>
</dbReference>
<organism evidence="5 6">
    <name type="scientific">Marinomonas piezotolerans</name>
    <dbReference type="NCBI Taxonomy" id="2213058"/>
    <lineage>
        <taxon>Bacteria</taxon>
        <taxon>Pseudomonadati</taxon>
        <taxon>Pseudomonadota</taxon>
        <taxon>Gammaproteobacteria</taxon>
        <taxon>Oceanospirillales</taxon>
        <taxon>Oceanospirillaceae</taxon>
        <taxon>Marinomonas</taxon>
    </lineage>
</organism>
<protein>
    <submittedName>
        <fullName evidence="5">Alkene reductase</fullName>
    </submittedName>
</protein>
<comment type="cofactor">
    <cofactor evidence="1">
        <name>FMN</name>
        <dbReference type="ChEBI" id="CHEBI:58210"/>
    </cofactor>
</comment>
<dbReference type="FunFam" id="3.20.20.70:FF:000059">
    <property type="entry name" value="N-ethylmaleimide reductase, FMN-linked"/>
    <property type="match status" value="1"/>
</dbReference>
<comment type="similarity">
    <text evidence="2">Belongs to the NADH:flavin oxidoreductase/NADH oxidase family.</text>
</comment>
<dbReference type="EMBL" id="QKRA01000001">
    <property type="protein sequence ID" value="RDL46042.1"/>
    <property type="molecule type" value="Genomic_DNA"/>
</dbReference>
<dbReference type="PANTHER" id="PTHR22893">
    <property type="entry name" value="NADH OXIDOREDUCTASE-RELATED"/>
    <property type="match status" value="1"/>
</dbReference>
<dbReference type="InterPro" id="IPR045247">
    <property type="entry name" value="Oye-like"/>
</dbReference>
<evidence type="ECO:0000256" key="1">
    <source>
        <dbReference type="ARBA" id="ARBA00001917"/>
    </source>
</evidence>
<keyword evidence="3" id="KW-0560">Oxidoreductase</keyword>
<dbReference type="SUPFAM" id="SSF51395">
    <property type="entry name" value="FMN-linked oxidoreductases"/>
    <property type="match status" value="1"/>
</dbReference>
<comment type="caution">
    <text evidence="5">The sequence shown here is derived from an EMBL/GenBank/DDBJ whole genome shotgun (WGS) entry which is preliminary data.</text>
</comment>
<dbReference type="Gene3D" id="3.20.20.70">
    <property type="entry name" value="Aldolase class I"/>
    <property type="match status" value="1"/>
</dbReference>
<evidence type="ECO:0000259" key="4">
    <source>
        <dbReference type="Pfam" id="PF00724"/>
    </source>
</evidence>
<proteinExistence type="inferred from homology"/>
<dbReference type="GO" id="GO:0010181">
    <property type="term" value="F:FMN binding"/>
    <property type="evidence" value="ECO:0007669"/>
    <property type="project" value="InterPro"/>
</dbReference>
<dbReference type="InterPro" id="IPR013785">
    <property type="entry name" value="Aldolase_TIM"/>
</dbReference>
<dbReference type="AlphaFoldDB" id="A0A370UE31"/>
<accession>A0A370UE31</accession>
<dbReference type="GO" id="GO:0016628">
    <property type="term" value="F:oxidoreductase activity, acting on the CH-CH group of donors, NAD or NADP as acceptor"/>
    <property type="evidence" value="ECO:0007669"/>
    <property type="project" value="UniProtKB-ARBA"/>
</dbReference>
<sequence>MSHSQPSLFTPVELGDLTLPNRIVMAPLTRCRATNHQPNELMAQYYAQRASAGLLITECTMVSEGTSAFGNDPGIYSNEQVAGWKMTTDAVHTAGGRIFMQIWHAGRAAHPLFNDGQPSFGPSAIAIDGVTHTPEGKQPYSVPQELTKDQIRNIVKDFRQGAENAKLAGFDGVEIHGANGYLIDQFLRDSSNQRTDEYGGSMANRVRFLGEVIEAVSEVFGSGRVGLRLSPINGTQSMCDSDPIGWTEFLANYLNQFDLAYLHVMRADFLGIQKADVLSVARNHYKGHLMVNMGYDVNEANDEIANNDVQTIAFGKLMLANPDFVERAKMGAEFNVPNKDTFYTSGAEGYIDYPTLASA</sequence>
<dbReference type="PANTHER" id="PTHR22893:SF91">
    <property type="entry name" value="NADPH DEHYDROGENASE 2-RELATED"/>
    <property type="match status" value="1"/>
</dbReference>
<name>A0A370UE31_9GAMM</name>
<gene>
    <name evidence="5" type="ORF">DN730_03085</name>
</gene>
<keyword evidence="6" id="KW-1185">Reference proteome</keyword>
<dbReference type="Pfam" id="PF00724">
    <property type="entry name" value="Oxidored_FMN"/>
    <property type="match status" value="1"/>
</dbReference>
<evidence type="ECO:0000256" key="2">
    <source>
        <dbReference type="ARBA" id="ARBA00005979"/>
    </source>
</evidence>
<evidence type="ECO:0000256" key="3">
    <source>
        <dbReference type="ARBA" id="ARBA00023002"/>
    </source>
</evidence>
<reference evidence="5 6" key="1">
    <citation type="submission" date="2018-06" db="EMBL/GenBank/DDBJ databases">
        <title>Marinomonas sp. YLB-05 draft genome sequence.</title>
        <authorList>
            <person name="Yu L."/>
            <person name="Tang X."/>
        </authorList>
    </citation>
    <scope>NUCLEOTIDE SEQUENCE [LARGE SCALE GENOMIC DNA]</scope>
    <source>
        <strain evidence="5 6">YLB-05</strain>
    </source>
</reference>
<dbReference type="CDD" id="cd02933">
    <property type="entry name" value="OYE_like_FMN"/>
    <property type="match status" value="1"/>
</dbReference>
<dbReference type="InterPro" id="IPR001155">
    <property type="entry name" value="OxRdtase_FMN_N"/>
</dbReference>
<dbReference type="OrthoDB" id="8523426at2"/>